<dbReference type="EMBL" id="CWQJ01000011">
    <property type="protein sequence ID" value="CSC20341.1"/>
    <property type="molecule type" value="Genomic_DNA"/>
</dbReference>
<gene>
    <name evidence="1" type="ORF">ERS013201_02040</name>
</gene>
<reference evidence="1 2" key="1">
    <citation type="submission" date="2015-07" db="EMBL/GenBank/DDBJ databases">
        <authorList>
            <consortium name="Pathogen Informatics"/>
        </authorList>
    </citation>
    <scope>NUCLEOTIDE SEQUENCE [LARGE SCALE GENOMIC DNA]</scope>
    <source>
        <strain evidence="1 2">A325</strain>
    </source>
</reference>
<accession>A0A655XRF7</accession>
<dbReference type="Proteomes" id="UP000046067">
    <property type="component" value="Unassembled WGS sequence"/>
</dbReference>
<dbReference type="AlphaFoldDB" id="A0A655XRF7"/>
<proteinExistence type="predicted"/>
<sequence>MLIFAKFGKQFFWVRHFHINGVNQLDIIFFTSIVATSKQSEREDLLSRNFQLGSNGIKQRAFLMVEGQLKFS</sequence>
<name>A0A655XRF7_VIBCL</name>
<organism evidence="1 2">
    <name type="scientific">Vibrio cholerae</name>
    <dbReference type="NCBI Taxonomy" id="666"/>
    <lineage>
        <taxon>Bacteria</taxon>
        <taxon>Pseudomonadati</taxon>
        <taxon>Pseudomonadota</taxon>
        <taxon>Gammaproteobacteria</taxon>
        <taxon>Vibrionales</taxon>
        <taxon>Vibrionaceae</taxon>
        <taxon>Vibrio</taxon>
    </lineage>
</organism>
<protein>
    <submittedName>
        <fullName evidence="1">Uncharacterized protein</fullName>
    </submittedName>
</protein>
<evidence type="ECO:0000313" key="2">
    <source>
        <dbReference type="Proteomes" id="UP000046067"/>
    </source>
</evidence>
<evidence type="ECO:0000313" key="1">
    <source>
        <dbReference type="EMBL" id="CSC20341.1"/>
    </source>
</evidence>